<feature type="compositionally biased region" description="Basic residues" evidence="1">
    <location>
        <begin position="47"/>
        <end position="56"/>
    </location>
</feature>
<proteinExistence type="predicted"/>
<dbReference type="SUPFAM" id="SSF100895">
    <property type="entry name" value="Kazal-type serine protease inhibitors"/>
    <property type="match status" value="1"/>
</dbReference>
<dbReference type="CDD" id="cd00104">
    <property type="entry name" value="KAZAL_FS"/>
    <property type="match status" value="1"/>
</dbReference>
<feature type="chain" id="PRO_5044021637" description="Kazal-like domain-containing protein" evidence="2">
    <location>
        <begin position="19"/>
        <end position="201"/>
    </location>
</feature>
<evidence type="ECO:0000313" key="4">
    <source>
        <dbReference type="EMBL" id="CAK1553347.1"/>
    </source>
</evidence>
<protein>
    <recommendedName>
        <fullName evidence="3">Kazal-like domain-containing protein</fullName>
    </recommendedName>
</protein>
<keyword evidence="5" id="KW-1185">Reference proteome</keyword>
<comment type="caution">
    <text evidence="4">The sequence shown here is derived from an EMBL/GenBank/DDBJ whole genome shotgun (WGS) entry which is preliminary data.</text>
</comment>
<feature type="region of interest" description="Disordered" evidence="1">
    <location>
        <begin position="35"/>
        <end position="64"/>
    </location>
</feature>
<name>A0AAV1JX22_9NEOP</name>
<dbReference type="EMBL" id="CAVLEF010000218">
    <property type="protein sequence ID" value="CAK1553347.1"/>
    <property type="molecule type" value="Genomic_DNA"/>
</dbReference>
<dbReference type="AlphaFoldDB" id="A0AAV1JX22"/>
<dbReference type="Proteomes" id="UP001497472">
    <property type="component" value="Unassembled WGS sequence"/>
</dbReference>
<reference evidence="4 5" key="1">
    <citation type="submission" date="2023-11" db="EMBL/GenBank/DDBJ databases">
        <authorList>
            <person name="Okamura Y."/>
        </authorList>
    </citation>
    <scope>NUCLEOTIDE SEQUENCE [LARGE SCALE GENOMIC DNA]</scope>
</reference>
<sequence length="201" mass="23410">MINILIFLQCSLGSGIFAALDDIFDSGVDLSRYGGGRRQRVTNPPPHKLKHPRHNQHKGEKSEPNYGYEPYWEGYDNLLKKKKKVTGSNVACGEECHEMYLEYGPVCGRGKNYMHKTFQNYCQLLNQDCSGREKWMIAYRGPCEKVTHKPYPTRQRDFIKHAKMYLTDFEKNNPVTEKLRFIRTTRPGRKRKSPPPPMQDP</sequence>
<dbReference type="PROSITE" id="PS51465">
    <property type="entry name" value="KAZAL_2"/>
    <property type="match status" value="1"/>
</dbReference>
<feature type="signal peptide" evidence="2">
    <location>
        <begin position="1"/>
        <end position="18"/>
    </location>
</feature>
<dbReference type="InterPro" id="IPR002350">
    <property type="entry name" value="Kazal_dom"/>
</dbReference>
<evidence type="ECO:0000256" key="1">
    <source>
        <dbReference type="SAM" id="MobiDB-lite"/>
    </source>
</evidence>
<dbReference type="InterPro" id="IPR036058">
    <property type="entry name" value="Kazal_dom_sf"/>
</dbReference>
<accession>A0AAV1JX22</accession>
<dbReference type="Gene3D" id="3.30.60.30">
    <property type="match status" value="1"/>
</dbReference>
<evidence type="ECO:0000256" key="2">
    <source>
        <dbReference type="SAM" id="SignalP"/>
    </source>
</evidence>
<gene>
    <name evidence="4" type="ORF">LNINA_LOCUS12352</name>
</gene>
<feature type="domain" description="Kazal-like" evidence="3">
    <location>
        <begin position="86"/>
        <end position="145"/>
    </location>
</feature>
<organism evidence="4 5">
    <name type="scientific">Leptosia nina</name>
    <dbReference type="NCBI Taxonomy" id="320188"/>
    <lineage>
        <taxon>Eukaryota</taxon>
        <taxon>Metazoa</taxon>
        <taxon>Ecdysozoa</taxon>
        <taxon>Arthropoda</taxon>
        <taxon>Hexapoda</taxon>
        <taxon>Insecta</taxon>
        <taxon>Pterygota</taxon>
        <taxon>Neoptera</taxon>
        <taxon>Endopterygota</taxon>
        <taxon>Lepidoptera</taxon>
        <taxon>Glossata</taxon>
        <taxon>Ditrysia</taxon>
        <taxon>Papilionoidea</taxon>
        <taxon>Pieridae</taxon>
        <taxon>Pierinae</taxon>
        <taxon>Leptosia</taxon>
    </lineage>
</organism>
<keyword evidence="2" id="KW-0732">Signal</keyword>
<evidence type="ECO:0000259" key="3">
    <source>
        <dbReference type="PROSITE" id="PS51465"/>
    </source>
</evidence>
<evidence type="ECO:0000313" key="5">
    <source>
        <dbReference type="Proteomes" id="UP001497472"/>
    </source>
</evidence>